<feature type="transmembrane region" description="Helical" evidence="6">
    <location>
        <begin position="195"/>
        <end position="213"/>
    </location>
</feature>
<sequence>MSLSFAKPTTRTIIRTLIPIGTALLAFVVTGFLLLAGGFDPLEAYGLILQGSVGGVREGGETLVRTTSLLLTGLAVGFAFRCRVWNIGAEGQLYFGAIGAVVIALTVVGQIPVFGVIIAIIFAMIFGAGWAAIAGVLKSRLGVNEIIVTVMLNFIAILFVDFLVHGALKAPGFEPQTALIPLTSQLPILIEGTRLHAGFLVAIAAAVLIYLILFKTKTGFSLRATGVNPKASGYAGINVKRSILLTLLISGAVAGIAGACLVQGVNDRLLVGISPGYGFIAIIIALLGREHPLGITFVAIFFGALMSGANLMYQTMGIPVAIAETLQAMVLIFALVGEFFARWKFKEAPK</sequence>
<feature type="transmembrane region" description="Helical" evidence="6">
    <location>
        <begin position="146"/>
        <end position="168"/>
    </location>
</feature>
<feature type="transmembrane region" description="Helical" evidence="6">
    <location>
        <begin position="319"/>
        <end position="341"/>
    </location>
</feature>
<feature type="transmembrane region" description="Helical" evidence="6">
    <location>
        <begin position="295"/>
        <end position="313"/>
    </location>
</feature>
<evidence type="ECO:0000256" key="5">
    <source>
        <dbReference type="ARBA" id="ARBA00023136"/>
    </source>
</evidence>
<evidence type="ECO:0000256" key="3">
    <source>
        <dbReference type="ARBA" id="ARBA00022692"/>
    </source>
</evidence>
<feature type="transmembrane region" description="Helical" evidence="6">
    <location>
        <begin position="92"/>
        <end position="111"/>
    </location>
</feature>
<evidence type="ECO:0000256" key="6">
    <source>
        <dbReference type="SAM" id="Phobius"/>
    </source>
</evidence>
<dbReference type="AlphaFoldDB" id="A0A075HF45"/>
<comment type="subcellular location">
    <subcellularLocation>
        <location evidence="1">Cell membrane</location>
        <topology evidence="1">Multi-pass membrane protein</topology>
    </subcellularLocation>
</comment>
<feature type="transmembrane region" description="Helical" evidence="6">
    <location>
        <begin position="243"/>
        <end position="264"/>
    </location>
</feature>
<feature type="transmembrane region" description="Helical" evidence="6">
    <location>
        <begin position="12"/>
        <end position="36"/>
    </location>
</feature>
<name>A0A075HF45_9ARCH</name>
<dbReference type="EMBL" id="KF901004">
    <property type="protein sequence ID" value="AIF14554.1"/>
    <property type="molecule type" value="Genomic_DNA"/>
</dbReference>
<dbReference type="PANTHER" id="PTHR47089:SF1">
    <property type="entry name" value="GUANOSINE ABC TRANSPORTER PERMEASE PROTEIN NUPP"/>
    <property type="match status" value="1"/>
</dbReference>
<dbReference type="CDD" id="cd06580">
    <property type="entry name" value="TM_PBP1_transp_TpRbsC_like"/>
    <property type="match status" value="1"/>
</dbReference>
<keyword evidence="5 6" id="KW-0472">Membrane</keyword>
<feature type="transmembrane region" description="Helical" evidence="6">
    <location>
        <begin position="270"/>
        <end position="288"/>
    </location>
</feature>
<feature type="transmembrane region" description="Helical" evidence="6">
    <location>
        <begin position="62"/>
        <end position="80"/>
    </location>
</feature>
<evidence type="ECO:0000256" key="4">
    <source>
        <dbReference type="ARBA" id="ARBA00022989"/>
    </source>
</evidence>
<dbReference type="InterPro" id="IPR001851">
    <property type="entry name" value="ABC_transp_permease"/>
</dbReference>
<gene>
    <name evidence="7" type="primary">ABC.SS.P</name>
</gene>
<keyword evidence="4 6" id="KW-1133">Transmembrane helix</keyword>
<keyword evidence="3 6" id="KW-0812">Transmembrane</keyword>
<dbReference type="PANTHER" id="PTHR47089">
    <property type="entry name" value="ABC TRANSPORTER, PERMEASE PROTEIN"/>
    <property type="match status" value="1"/>
</dbReference>
<protein>
    <submittedName>
        <fullName evidence="7">Inner-membrane translocator (ABC.SS.P)</fullName>
    </submittedName>
</protein>
<proteinExistence type="predicted"/>
<dbReference type="Pfam" id="PF02653">
    <property type="entry name" value="BPD_transp_2"/>
    <property type="match status" value="1"/>
</dbReference>
<keyword evidence="2" id="KW-1003">Cell membrane</keyword>
<evidence type="ECO:0000256" key="2">
    <source>
        <dbReference type="ARBA" id="ARBA00022475"/>
    </source>
</evidence>
<feature type="transmembrane region" description="Helical" evidence="6">
    <location>
        <begin position="117"/>
        <end position="137"/>
    </location>
</feature>
<dbReference type="GO" id="GO:0005886">
    <property type="term" value="C:plasma membrane"/>
    <property type="evidence" value="ECO:0007669"/>
    <property type="project" value="UniProtKB-SubCell"/>
</dbReference>
<organism evidence="7">
    <name type="scientific">uncultured marine thaumarchaeote KM3_67_E04</name>
    <dbReference type="NCBI Taxonomy" id="1456236"/>
    <lineage>
        <taxon>Archaea</taxon>
        <taxon>Nitrososphaerota</taxon>
        <taxon>environmental samples</taxon>
    </lineage>
</organism>
<accession>A0A075HF45</accession>
<dbReference type="GO" id="GO:0022857">
    <property type="term" value="F:transmembrane transporter activity"/>
    <property type="evidence" value="ECO:0007669"/>
    <property type="project" value="InterPro"/>
</dbReference>
<evidence type="ECO:0000256" key="1">
    <source>
        <dbReference type="ARBA" id="ARBA00004651"/>
    </source>
</evidence>
<reference evidence="7" key="1">
    <citation type="journal article" date="2014" name="Genome Biol. Evol.">
        <title>Pangenome evidence for extensive interdomain horizontal transfer affecting lineage core and shell genes in uncultured planktonic thaumarchaeota and euryarchaeota.</title>
        <authorList>
            <person name="Deschamps P."/>
            <person name="Zivanovic Y."/>
            <person name="Moreira D."/>
            <person name="Rodriguez-Valera F."/>
            <person name="Lopez-Garcia P."/>
        </authorList>
    </citation>
    <scope>NUCLEOTIDE SEQUENCE</scope>
</reference>
<evidence type="ECO:0000313" key="7">
    <source>
        <dbReference type="EMBL" id="AIF14554.1"/>
    </source>
</evidence>